<dbReference type="SUPFAM" id="SSF81653">
    <property type="entry name" value="Calcium ATPase, transduction domain A"/>
    <property type="match status" value="1"/>
</dbReference>
<dbReference type="InterPro" id="IPR036163">
    <property type="entry name" value="HMA_dom_sf"/>
</dbReference>
<organism evidence="13 14">
    <name type="scientific">Moesziomyces aphidis</name>
    <name type="common">Pseudozyma aphidis</name>
    <dbReference type="NCBI Taxonomy" id="84754"/>
    <lineage>
        <taxon>Eukaryota</taxon>
        <taxon>Fungi</taxon>
        <taxon>Dikarya</taxon>
        <taxon>Basidiomycota</taxon>
        <taxon>Ustilaginomycotina</taxon>
        <taxon>Ustilaginomycetes</taxon>
        <taxon>Ustilaginales</taxon>
        <taxon>Ustilaginaceae</taxon>
        <taxon>Moesziomyces</taxon>
    </lineage>
</organism>
<dbReference type="InterPro" id="IPR023298">
    <property type="entry name" value="ATPase_P-typ_TM_dom_sf"/>
</dbReference>
<feature type="transmembrane region" description="Helical" evidence="10">
    <location>
        <begin position="594"/>
        <end position="618"/>
    </location>
</feature>
<dbReference type="Pfam" id="PF00122">
    <property type="entry name" value="E1-E2_ATPase"/>
    <property type="match status" value="1"/>
</dbReference>
<dbReference type="PANTHER" id="PTHR43520">
    <property type="entry name" value="ATP7, ISOFORM B"/>
    <property type="match status" value="1"/>
</dbReference>
<dbReference type="PROSITE" id="PS50846">
    <property type="entry name" value="HMA_2"/>
    <property type="match status" value="1"/>
</dbReference>
<feature type="transmembrane region" description="Helical" evidence="10">
    <location>
        <begin position="1336"/>
        <end position="1358"/>
    </location>
</feature>
<proteinExistence type="inferred from homology"/>
<feature type="transmembrane region" description="Helical" evidence="10">
    <location>
        <begin position="725"/>
        <end position="742"/>
    </location>
</feature>
<feature type="transmembrane region" description="Helical" evidence="10">
    <location>
        <begin position="1307"/>
        <end position="1330"/>
    </location>
</feature>
<dbReference type="PROSITE" id="PS01229">
    <property type="entry name" value="COF_2"/>
    <property type="match status" value="1"/>
</dbReference>
<dbReference type="Gene3D" id="3.30.70.100">
    <property type="match status" value="2"/>
</dbReference>
<evidence type="ECO:0000256" key="5">
    <source>
        <dbReference type="ARBA" id="ARBA00022741"/>
    </source>
</evidence>
<gene>
    <name evidence="13" type="ORF">PaG_05068</name>
</gene>
<evidence type="ECO:0000256" key="11">
    <source>
        <dbReference type="SAM" id="MobiDB-lite"/>
    </source>
</evidence>
<dbReference type="InterPro" id="IPR018303">
    <property type="entry name" value="ATPase_P-typ_P_site"/>
</dbReference>
<dbReference type="InterPro" id="IPR036412">
    <property type="entry name" value="HAD-like_sf"/>
</dbReference>
<name>W3VHV6_MOEAP</name>
<keyword evidence="3 10" id="KW-0812">Transmembrane</keyword>
<keyword evidence="7" id="KW-1278">Translocase</keyword>
<keyword evidence="9 10" id="KW-0472">Membrane</keyword>
<keyword evidence="4 10" id="KW-0479">Metal-binding</keyword>
<dbReference type="InterPro" id="IPR008250">
    <property type="entry name" value="ATPase_P-typ_transduc_dom_A_sf"/>
</dbReference>
<dbReference type="SFLD" id="SFLDF00027">
    <property type="entry name" value="p-type_atpase"/>
    <property type="match status" value="1"/>
</dbReference>
<dbReference type="Pfam" id="PF00702">
    <property type="entry name" value="Hydrolase"/>
    <property type="match status" value="1"/>
</dbReference>
<comment type="subcellular location">
    <subcellularLocation>
        <location evidence="1">Membrane</location>
        <topology evidence="1">Multi-pass membrane protein</topology>
    </subcellularLocation>
</comment>
<feature type="region of interest" description="Disordered" evidence="11">
    <location>
        <begin position="15"/>
        <end position="59"/>
    </location>
</feature>
<evidence type="ECO:0000256" key="9">
    <source>
        <dbReference type="ARBA" id="ARBA00023136"/>
    </source>
</evidence>
<dbReference type="PROSITE" id="PS01047">
    <property type="entry name" value="HMA_1"/>
    <property type="match status" value="1"/>
</dbReference>
<dbReference type="Gene3D" id="3.40.1110.10">
    <property type="entry name" value="Calcium-transporting ATPase, cytoplasmic domain N"/>
    <property type="match status" value="1"/>
</dbReference>
<feature type="transmembrane region" description="Helical" evidence="10">
    <location>
        <begin position="641"/>
        <end position="659"/>
    </location>
</feature>
<dbReference type="EMBL" id="AWNI01000022">
    <property type="protein sequence ID" value="ETS61120.1"/>
    <property type="molecule type" value="Genomic_DNA"/>
</dbReference>
<dbReference type="InterPro" id="IPR017969">
    <property type="entry name" value="Heavy-metal-associated_CS"/>
</dbReference>
<keyword evidence="8 10" id="KW-1133">Transmembrane helix</keyword>
<dbReference type="SFLD" id="SFLDG00002">
    <property type="entry name" value="C1.7:_P-type_atpase_like"/>
    <property type="match status" value="1"/>
</dbReference>
<evidence type="ECO:0000313" key="13">
    <source>
        <dbReference type="EMBL" id="ETS61120.1"/>
    </source>
</evidence>
<dbReference type="GO" id="GO:0005507">
    <property type="term" value="F:copper ion binding"/>
    <property type="evidence" value="ECO:0007669"/>
    <property type="project" value="TreeGrafter"/>
</dbReference>
<dbReference type="Proteomes" id="UP000019462">
    <property type="component" value="Unassembled WGS sequence"/>
</dbReference>
<dbReference type="Gene3D" id="3.40.50.1000">
    <property type="entry name" value="HAD superfamily/HAD-like"/>
    <property type="match status" value="1"/>
</dbReference>
<keyword evidence="6 10" id="KW-0067">ATP-binding</keyword>
<comment type="caution">
    <text evidence="13">The sequence shown here is derived from an EMBL/GenBank/DDBJ whole genome shotgun (WGS) entry which is preliminary data.</text>
</comment>
<keyword evidence="5 10" id="KW-0547">Nucleotide-binding</keyword>
<evidence type="ECO:0000256" key="1">
    <source>
        <dbReference type="ARBA" id="ARBA00004141"/>
    </source>
</evidence>
<dbReference type="SUPFAM" id="SSF81665">
    <property type="entry name" value="Calcium ATPase, transmembrane domain M"/>
    <property type="match status" value="1"/>
</dbReference>
<dbReference type="GO" id="GO:0043682">
    <property type="term" value="F:P-type divalent copper transporter activity"/>
    <property type="evidence" value="ECO:0007669"/>
    <property type="project" value="TreeGrafter"/>
</dbReference>
<dbReference type="SUPFAM" id="SSF56784">
    <property type="entry name" value="HAD-like"/>
    <property type="match status" value="1"/>
</dbReference>
<dbReference type="InterPro" id="IPR023214">
    <property type="entry name" value="HAD_sf"/>
</dbReference>
<evidence type="ECO:0000256" key="3">
    <source>
        <dbReference type="ARBA" id="ARBA00022692"/>
    </source>
</evidence>
<dbReference type="OrthoDB" id="432719at2759"/>
<dbReference type="InterPro" id="IPR027256">
    <property type="entry name" value="P-typ_ATPase_IB"/>
</dbReference>
<evidence type="ECO:0000256" key="8">
    <source>
        <dbReference type="ARBA" id="ARBA00022989"/>
    </source>
</evidence>
<dbReference type="SUPFAM" id="SSF55008">
    <property type="entry name" value="HMA, heavy metal-associated domain"/>
    <property type="match status" value="2"/>
</dbReference>
<dbReference type="GO" id="GO:0016020">
    <property type="term" value="C:membrane"/>
    <property type="evidence" value="ECO:0007669"/>
    <property type="project" value="UniProtKB-SubCell"/>
</dbReference>
<reference evidence="13 14" key="1">
    <citation type="journal article" date="2014" name="Genome Announc.">
        <title>Genome sequence of the basidiomycetous fungus Pseudozyma aphidis DSM70725, an efficient producer of biosurfactant mannosylerythritol lipids.</title>
        <authorList>
            <person name="Lorenz S."/>
            <person name="Guenther M."/>
            <person name="Grumaz C."/>
            <person name="Rupp S."/>
            <person name="Zibek S."/>
            <person name="Sohn K."/>
        </authorList>
    </citation>
    <scope>NUCLEOTIDE SEQUENCE [LARGE SCALE GENOMIC DNA]</scope>
    <source>
        <strain evidence="14">ATCC 32657 / CBS 517.83 / DSM 70725 / JCM 10318 / NBRC 10182 / NRRL Y-7954 / St-0401</strain>
    </source>
</reference>
<dbReference type="HOGENOM" id="CLU_001771_0_2_1"/>
<protein>
    <recommendedName>
        <fullName evidence="12">HMA domain-containing protein</fullName>
    </recommendedName>
</protein>
<dbReference type="Pfam" id="PF00403">
    <property type="entry name" value="HMA"/>
    <property type="match status" value="1"/>
</dbReference>
<dbReference type="PROSITE" id="PS00154">
    <property type="entry name" value="ATPASE_E1_E2"/>
    <property type="match status" value="1"/>
</dbReference>
<keyword evidence="14" id="KW-1185">Reference proteome</keyword>
<dbReference type="SFLD" id="SFLDS00003">
    <property type="entry name" value="Haloacid_Dehalogenase"/>
    <property type="match status" value="1"/>
</dbReference>
<dbReference type="NCBIfam" id="TIGR01525">
    <property type="entry name" value="ATPase-IB_hvy"/>
    <property type="match status" value="1"/>
</dbReference>
<dbReference type="PRINTS" id="PR00119">
    <property type="entry name" value="CATATPASE"/>
</dbReference>
<evidence type="ECO:0000256" key="7">
    <source>
        <dbReference type="ARBA" id="ARBA00022967"/>
    </source>
</evidence>
<dbReference type="InterPro" id="IPR044492">
    <property type="entry name" value="P_typ_ATPase_HD_dom"/>
</dbReference>
<dbReference type="PANTHER" id="PTHR43520:SF32">
    <property type="entry name" value="COPPER RESISTANCE P-TYPE ATPASE (EUROFUNG)"/>
    <property type="match status" value="1"/>
</dbReference>
<evidence type="ECO:0000256" key="10">
    <source>
        <dbReference type="RuleBase" id="RU362081"/>
    </source>
</evidence>
<evidence type="ECO:0000259" key="12">
    <source>
        <dbReference type="PROSITE" id="PS50846"/>
    </source>
</evidence>
<dbReference type="Gene3D" id="2.70.150.10">
    <property type="entry name" value="Calcium-transporting ATPase, cytoplasmic transduction domain A"/>
    <property type="match status" value="1"/>
</dbReference>
<dbReference type="GO" id="GO:0005524">
    <property type="term" value="F:ATP binding"/>
    <property type="evidence" value="ECO:0007669"/>
    <property type="project" value="UniProtKB-UniRule"/>
</dbReference>
<evidence type="ECO:0000313" key="14">
    <source>
        <dbReference type="Proteomes" id="UP000019462"/>
    </source>
</evidence>
<evidence type="ECO:0000256" key="6">
    <source>
        <dbReference type="ARBA" id="ARBA00022840"/>
    </source>
</evidence>
<dbReference type="InterPro" id="IPR059000">
    <property type="entry name" value="ATPase_P-type_domA"/>
</dbReference>
<dbReference type="InterPro" id="IPR023299">
    <property type="entry name" value="ATPase_P-typ_cyto_dom_N"/>
</dbReference>
<dbReference type="GO" id="GO:0055070">
    <property type="term" value="P:copper ion homeostasis"/>
    <property type="evidence" value="ECO:0007669"/>
    <property type="project" value="TreeGrafter"/>
</dbReference>
<comment type="similarity">
    <text evidence="2 10">Belongs to the cation transport ATPase (P-type) (TC 3.A.3) family. Type IB subfamily.</text>
</comment>
<accession>W3VHV6</accession>
<feature type="region of interest" description="Disordered" evidence="11">
    <location>
        <begin position="121"/>
        <end position="142"/>
    </location>
</feature>
<sequence length="1371" mass="146508">MMAWDQAERQALLSHDERRALPTPYRSIDNGTFDDSDQPLVTRRGHPAALPSHTSPRSSRNASALTVRVYAVCPDIHCPSCISHLSSLVASLDIHPICRIAISSADTSLIHRTVTVNLEVAPSDSDNGAHAPQGSHGPARAAAKRLRRILEELARILAQDGFSVDHMRSKVVAGPEADYAYKQGLNQMLDASDLYRRSETTAAASSLPDFANTKKQGSSMLGALPASLGNTLRSAWSRTATGDTESARIHHERWRRHVQVCRACRDGDADHVSLLEDAASLPQQQNDDELKDAGESHRRVVAVLSIAGMTCSSCAQSITTAVQSEASHQVDTIKVDVLSASATVTAHPAALPSIIEAIDDAGFEAHLVKSEPVRSSSPGRQRDEPDEHTWKAKLSIHGMTCASCVQSVGSALQSYADQTNAAHAVQIVTTSVDLMSKSADIVLSAPDKTQAEARLGELVEQVQDVGFDAELLTLQPESGKARAASDGAVFRHVRIEVQGMFCQSCVAKVRSYFSRLRAAHASDIDVADDDLDGFTLAQPLLSFSYRSGNPSRLRLRCILDEINRLDSTFSARYAPPPSLASRSAVLARAELRDLLIRLAITAVFALPALAISMIAPLLSPHSALRRWTAAYVVGRATRGEVAMWLIATPVQFGVGALFLGKAWRSVSAMWKRRRSWTDRFLRFGNMDVLVALGTLVAYTSSLVLLGLDALRTPPPAQEAQMDMTYFEVSVFLVLFILLGRVLEAVTKRKTGDAVAELGRMKPRTAQLLLDPSEPARSRTEPVDVDLLDVGDLVLVPHGASPPLDGVVLGTAATALFDESSLSGEARPVAKQVGEQVYAGTLNVSHTAVAVQVRVVPGACVIDDILDVVHEAAGKKARIAQLADAITGVFVPAIVYVSLAVLTVWSILLYSGMLGEDWQRRHVEHYGEPGARFVYALQFAIACMLVACPCGIGLAAPTSQLAGIGLASQHGILVNGGGEAFRAASTASDRAGQLVVVFDKTGTITKGDAVAVADYRFAAAQYEALQEAQLLHCIELVEQASTHPYARAVRAWIAECPSATPPLPSQYNLKDVVEVPGKGVRATFRQTSEVDGAAKSFVLLVGNRALMRELGAETPDAHIADAEREWSAASHSVVYVGVRWDSSAPGAVALALAMSDEIRHEAAWVIAHLSSRYAAEVWMVTGDNEGTARSVAAQVGIPASRVVAGVLPIDKKTWVERLSSADPEGSLPARQRRWFGSARGRTVLFVGDGINDSPALSAASVGVALGSGSSIAHSSADFILLARTAPLLSIPVLLQLSRATHGKVTSNFAWAFVFNLVLIPVAAGALVGLGVTMGPELSGLAMAFSSTSVVLNSLSLRLWRPSRQLAKQLEHK</sequence>
<feature type="transmembrane region" description="Helical" evidence="10">
    <location>
        <begin position="932"/>
        <end position="955"/>
    </location>
</feature>
<feature type="domain" description="HMA" evidence="12">
    <location>
        <begin position="300"/>
        <end position="366"/>
    </location>
</feature>
<feature type="transmembrane region" description="Helical" evidence="10">
    <location>
        <begin position="680"/>
        <end position="705"/>
    </location>
</feature>
<evidence type="ECO:0000256" key="2">
    <source>
        <dbReference type="ARBA" id="ARBA00006024"/>
    </source>
</evidence>
<dbReference type="InterPro" id="IPR006121">
    <property type="entry name" value="HMA_dom"/>
</dbReference>
<evidence type="ECO:0000256" key="4">
    <source>
        <dbReference type="ARBA" id="ARBA00022723"/>
    </source>
</evidence>
<dbReference type="CDD" id="cd00371">
    <property type="entry name" value="HMA"/>
    <property type="match status" value="2"/>
</dbReference>
<feature type="transmembrane region" description="Helical" evidence="10">
    <location>
        <begin position="884"/>
        <end position="912"/>
    </location>
</feature>